<reference evidence="3 4" key="1">
    <citation type="journal article" date="2019" name="Plant Biotechnol. J.">
        <title>The red bayberry genome and genetic basis of sex determination.</title>
        <authorList>
            <person name="Jia H.M."/>
            <person name="Jia H.J."/>
            <person name="Cai Q.L."/>
            <person name="Wang Y."/>
            <person name="Zhao H.B."/>
            <person name="Yang W.F."/>
            <person name="Wang G.Y."/>
            <person name="Li Y.H."/>
            <person name="Zhan D.L."/>
            <person name="Shen Y.T."/>
            <person name="Niu Q.F."/>
            <person name="Chang L."/>
            <person name="Qiu J."/>
            <person name="Zhao L."/>
            <person name="Xie H.B."/>
            <person name="Fu W.Y."/>
            <person name="Jin J."/>
            <person name="Li X.W."/>
            <person name="Jiao Y."/>
            <person name="Zhou C.C."/>
            <person name="Tu T."/>
            <person name="Chai C.Y."/>
            <person name="Gao J.L."/>
            <person name="Fan L.J."/>
            <person name="van de Weg E."/>
            <person name="Wang J.Y."/>
            <person name="Gao Z.S."/>
        </authorList>
    </citation>
    <scope>NUCLEOTIDE SEQUENCE [LARGE SCALE GENOMIC DNA]</scope>
    <source>
        <tissue evidence="3">Leaves</tissue>
    </source>
</reference>
<dbReference type="GO" id="GO:0006396">
    <property type="term" value="P:RNA processing"/>
    <property type="evidence" value="ECO:0007669"/>
    <property type="project" value="InterPro"/>
</dbReference>
<proteinExistence type="predicted"/>
<dbReference type="SMART" id="SM00535">
    <property type="entry name" value="RIBOc"/>
    <property type="match status" value="1"/>
</dbReference>
<feature type="chain" id="PRO_5025514322" evidence="1">
    <location>
        <begin position="28"/>
        <end position="188"/>
    </location>
</feature>
<dbReference type="Pfam" id="PF14622">
    <property type="entry name" value="Ribonucleas_3_3"/>
    <property type="match status" value="1"/>
</dbReference>
<feature type="domain" description="RNase III" evidence="2">
    <location>
        <begin position="46"/>
        <end position="165"/>
    </location>
</feature>
<sequence length="188" mass="20150">MSSWRFAFVVSATLFLAIFPCIQKSHAANEVHEGTFKLSSPFSTALETLQKQIGYNFQSIGLLRRAMTHASFSEENNRAFSILGANVIETTASLRLLGNDIDISAKELNLHLAEITKVESSCATDGMRLGLQKVVRVSLKTDSSNPAVVCGAFRAIFGAIAIDVGKSDDAGKIFWSVHGGDAGKALAV</sequence>
<name>A0A6A1VI05_9ROSI</name>
<dbReference type="FunFam" id="1.10.1520.10:FF:000020">
    <property type="entry name" value="Protein NUCLEAR FUSION DEFECTIVE 2"/>
    <property type="match status" value="1"/>
</dbReference>
<dbReference type="PROSITE" id="PS50142">
    <property type="entry name" value="RNASE_3_2"/>
    <property type="match status" value="1"/>
</dbReference>
<dbReference type="InterPro" id="IPR000999">
    <property type="entry name" value="RNase_III_dom"/>
</dbReference>
<dbReference type="InterPro" id="IPR036389">
    <property type="entry name" value="RNase_III_sf"/>
</dbReference>
<dbReference type="Gene3D" id="1.10.1520.10">
    <property type="entry name" value="Ribonuclease III domain"/>
    <property type="match status" value="1"/>
</dbReference>
<keyword evidence="1" id="KW-0732">Signal</keyword>
<evidence type="ECO:0000313" key="4">
    <source>
        <dbReference type="Proteomes" id="UP000516437"/>
    </source>
</evidence>
<organism evidence="3 4">
    <name type="scientific">Morella rubra</name>
    <name type="common">Chinese bayberry</name>
    <dbReference type="NCBI Taxonomy" id="262757"/>
    <lineage>
        <taxon>Eukaryota</taxon>
        <taxon>Viridiplantae</taxon>
        <taxon>Streptophyta</taxon>
        <taxon>Embryophyta</taxon>
        <taxon>Tracheophyta</taxon>
        <taxon>Spermatophyta</taxon>
        <taxon>Magnoliopsida</taxon>
        <taxon>eudicotyledons</taxon>
        <taxon>Gunneridae</taxon>
        <taxon>Pentapetalae</taxon>
        <taxon>rosids</taxon>
        <taxon>fabids</taxon>
        <taxon>Fagales</taxon>
        <taxon>Myricaceae</taxon>
        <taxon>Morella</taxon>
    </lineage>
</organism>
<gene>
    <name evidence="3" type="ORF">CJ030_MR5G000210</name>
</gene>
<dbReference type="AlphaFoldDB" id="A0A6A1VI05"/>
<dbReference type="EMBL" id="RXIC02000023">
    <property type="protein sequence ID" value="KAB1212195.1"/>
    <property type="molecule type" value="Genomic_DNA"/>
</dbReference>
<dbReference type="GO" id="GO:0004525">
    <property type="term" value="F:ribonuclease III activity"/>
    <property type="evidence" value="ECO:0007669"/>
    <property type="project" value="InterPro"/>
</dbReference>
<comment type="caution">
    <text evidence="3">The sequence shown here is derived from an EMBL/GenBank/DDBJ whole genome shotgun (WGS) entry which is preliminary data.</text>
</comment>
<dbReference type="SUPFAM" id="SSF69065">
    <property type="entry name" value="RNase III domain-like"/>
    <property type="match status" value="1"/>
</dbReference>
<accession>A0A6A1VI05</accession>
<dbReference type="Proteomes" id="UP000516437">
    <property type="component" value="Chromosome 5"/>
</dbReference>
<keyword evidence="4" id="KW-1185">Reference proteome</keyword>
<evidence type="ECO:0000313" key="3">
    <source>
        <dbReference type="EMBL" id="KAB1212195.1"/>
    </source>
</evidence>
<evidence type="ECO:0000259" key="2">
    <source>
        <dbReference type="PROSITE" id="PS50142"/>
    </source>
</evidence>
<protein>
    <submittedName>
        <fullName evidence="3">Ribonuclease 3</fullName>
    </submittedName>
</protein>
<feature type="signal peptide" evidence="1">
    <location>
        <begin position="1"/>
        <end position="27"/>
    </location>
</feature>
<evidence type="ECO:0000256" key="1">
    <source>
        <dbReference type="SAM" id="SignalP"/>
    </source>
</evidence>
<dbReference type="OrthoDB" id="1925749at2759"/>